<evidence type="ECO:0000259" key="2">
    <source>
        <dbReference type="Pfam" id="PF20432"/>
    </source>
</evidence>
<dbReference type="Proteomes" id="UP000198925">
    <property type="component" value="Unassembled WGS sequence"/>
</dbReference>
<evidence type="ECO:0000313" key="3">
    <source>
        <dbReference type="EMBL" id="SDE57428.1"/>
    </source>
</evidence>
<dbReference type="NCBIfam" id="TIGR02293">
    <property type="entry name" value="TAS_TIGR02293"/>
    <property type="match status" value="1"/>
</dbReference>
<feature type="domain" description="Antitoxin Xre/MbcA/ParS-like toxin-binding" evidence="1">
    <location>
        <begin position="94"/>
        <end position="144"/>
    </location>
</feature>
<dbReference type="Pfam" id="PF09722">
    <property type="entry name" value="Xre_MbcA_ParS_C"/>
    <property type="match status" value="1"/>
</dbReference>
<gene>
    <name evidence="3" type="ORF">SAMN04487779_10584</name>
</gene>
<reference evidence="3 4" key="1">
    <citation type="submission" date="2016-10" db="EMBL/GenBank/DDBJ databases">
        <authorList>
            <person name="de Groot N.N."/>
        </authorList>
    </citation>
    <scope>NUCLEOTIDE SEQUENCE [LARGE SCALE GENOMIC DNA]</scope>
    <source>
        <strain evidence="3 4">CPCC 100156</strain>
    </source>
</reference>
<name>A0A1G7E149_9PROT</name>
<evidence type="ECO:0000313" key="4">
    <source>
        <dbReference type="Proteomes" id="UP000198925"/>
    </source>
</evidence>
<dbReference type="EMBL" id="FMZX01000058">
    <property type="protein sequence ID" value="SDE57428.1"/>
    <property type="molecule type" value="Genomic_DNA"/>
</dbReference>
<feature type="domain" description="Antitoxin Xre-like helix-turn-helix" evidence="2">
    <location>
        <begin position="27"/>
        <end position="88"/>
    </location>
</feature>
<dbReference type="InterPro" id="IPR046847">
    <property type="entry name" value="Xre-like_HTH"/>
</dbReference>
<evidence type="ECO:0000259" key="1">
    <source>
        <dbReference type="Pfam" id="PF09722"/>
    </source>
</evidence>
<proteinExistence type="predicted"/>
<dbReference type="GO" id="GO:0003677">
    <property type="term" value="F:DNA binding"/>
    <property type="evidence" value="ECO:0007669"/>
    <property type="project" value="InterPro"/>
</dbReference>
<organism evidence="3 4">
    <name type="scientific">Belnapia rosea</name>
    <dbReference type="NCBI Taxonomy" id="938405"/>
    <lineage>
        <taxon>Bacteria</taxon>
        <taxon>Pseudomonadati</taxon>
        <taxon>Pseudomonadota</taxon>
        <taxon>Alphaproteobacteria</taxon>
        <taxon>Acetobacterales</taxon>
        <taxon>Roseomonadaceae</taxon>
        <taxon>Belnapia</taxon>
    </lineage>
</organism>
<dbReference type="InterPro" id="IPR011979">
    <property type="entry name" value="Antitox_Xre"/>
</dbReference>
<protein>
    <submittedName>
        <fullName evidence="3">Putative toxin-antitoxin system antitoxin component, TIGR02293 family</fullName>
    </submittedName>
</protein>
<sequence length="147" mass="15989">MATGAALAEVLGLETKEVGRLSLLGLVGEIERGLPLSALDRLVHSLSPQDGSFAHRLVPRATLARRRKGGEGALRLSPEEGAKVARLAEVWAFALDVWGSEEEARDFLFREHPLLDMRRPVDVVLASEFGRPLVEGILGRLKYGLAV</sequence>
<accession>A0A1G7E149</accession>
<keyword evidence="4" id="KW-1185">Reference proteome</keyword>
<dbReference type="Pfam" id="PF20432">
    <property type="entry name" value="Xre-like-HTH"/>
    <property type="match status" value="1"/>
</dbReference>
<dbReference type="AlphaFoldDB" id="A0A1G7E149"/>
<dbReference type="RefSeq" id="WP_090665400.1">
    <property type="nucleotide sequence ID" value="NZ_FMZX01000058.1"/>
</dbReference>
<dbReference type="InterPro" id="IPR024467">
    <property type="entry name" value="Xre/MbcA/ParS-like_toxin-bd"/>
</dbReference>